<dbReference type="AlphaFoldDB" id="A0A1H1QXS5"/>
<accession>A0A1H1QXS5</accession>
<reference evidence="2 3" key="1">
    <citation type="submission" date="2016-10" db="EMBL/GenBank/DDBJ databases">
        <authorList>
            <person name="de Groot N.N."/>
        </authorList>
    </citation>
    <scope>NUCLEOTIDE SEQUENCE [LARGE SCALE GENOMIC DNA]</scope>
    <source>
        <strain evidence="2 3">DSM 21800</strain>
    </source>
</reference>
<evidence type="ECO:0008006" key="4">
    <source>
        <dbReference type="Google" id="ProtNLM"/>
    </source>
</evidence>
<evidence type="ECO:0000313" key="3">
    <source>
        <dbReference type="Proteomes" id="UP000199103"/>
    </source>
</evidence>
<name>A0A1H1QXS5_9ACTN</name>
<dbReference type="RefSeq" id="WP_091522109.1">
    <property type="nucleotide sequence ID" value="NZ_LT629772.1"/>
</dbReference>
<dbReference type="STRING" id="630515.SAMN04489812_1432"/>
<feature type="signal peptide" evidence="1">
    <location>
        <begin position="1"/>
        <end position="29"/>
    </location>
</feature>
<dbReference type="OrthoDB" id="3482365at2"/>
<keyword evidence="3" id="KW-1185">Reference proteome</keyword>
<dbReference type="EMBL" id="LT629772">
    <property type="protein sequence ID" value="SDS28318.1"/>
    <property type="molecule type" value="Genomic_DNA"/>
</dbReference>
<dbReference type="Proteomes" id="UP000199103">
    <property type="component" value="Chromosome I"/>
</dbReference>
<sequence>MIKKVVSVAVAALTAGAGLVSLGATTADAASSDGKIIAKPSLSVRYAPSSHAKYLTSIKYGKVVPLNCKVTGTSVGGNNRWYLLPGDSFGGHEWIAARYVTNIGSTPGWCGNSERFVGRATTTVSKRTGPTTADPRSGSIARGVGVDIICKLPSQSVNGNKLWYWTTDHKWVSARYIDNVGRAPNHCV</sequence>
<keyword evidence="1" id="KW-0732">Signal</keyword>
<evidence type="ECO:0000313" key="2">
    <source>
        <dbReference type="EMBL" id="SDS28318.1"/>
    </source>
</evidence>
<dbReference type="Gene3D" id="2.30.30.40">
    <property type="entry name" value="SH3 Domains"/>
    <property type="match status" value="1"/>
</dbReference>
<feature type="chain" id="PRO_5009258172" description="SH3 domain-containing protein" evidence="1">
    <location>
        <begin position="30"/>
        <end position="188"/>
    </location>
</feature>
<protein>
    <recommendedName>
        <fullName evidence="4">SH3 domain-containing protein</fullName>
    </recommendedName>
</protein>
<organism evidence="2 3">
    <name type="scientific">Microlunatus soli</name>
    <dbReference type="NCBI Taxonomy" id="630515"/>
    <lineage>
        <taxon>Bacteria</taxon>
        <taxon>Bacillati</taxon>
        <taxon>Actinomycetota</taxon>
        <taxon>Actinomycetes</taxon>
        <taxon>Propionibacteriales</taxon>
        <taxon>Propionibacteriaceae</taxon>
        <taxon>Microlunatus</taxon>
    </lineage>
</organism>
<evidence type="ECO:0000256" key="1">
    <source>
        <dbReference type="SAM" id="SignalP"/>
    </source>
</evidence>
<gene>
    <name evidence="2" type="ORF">SAMN04489812_1432</name>
</gene>
<proteinExistence type="predicted"/>